<gene>
    <name evidence="7" type="ORF">FCN74_05720</name>
</gene>
<evidence type="ECO:0000256" key="3">
    <source>
        <dbReference type="ARBA" id="ARBA00022989"/>
    </source>
</evidence>
<feature type="transmembrane region" description="Helical" evidence="5">
    <location>
        <begin position="25"/>
        <end position="46"/>
    </location>
</feature>
<proteinExistence type="predicted"/>
<feature type="transmembrane region" description="Helical" evidence="5">
    <location>
        <begin position="106"/>
        <end position="127"/>
    </location>
</feature>
<dbReference type="OrthoDB" id="9814143at2"/>
<evidence type="ECO:0000256" key="5">
    <source>
        <dbReference type="SAM" id="Phobius"/>
    </source>
</evidence>
<evidence type="ECO:0000259" key="6">
    <source>
        <dbReference type="Pfam" id="PF06271"/>
    </source>
</evidence>
<dbReference type="InterPro" id="IPR010432">
    <property type="entry name" value="RDD"/>
</dbReference>
<comment type="subcellular location">
    <subcellularLocation>
        <location evidence="1">Membrane</location>
        <topology evidence="1">Multi-pass membrane protein</topology>
    </subcellularLocation>
</comment>
<feature type="transmembrane region" description="Helical" evidence="5">
    <location>
        <begin position="52"/>
        <end position="70"/>
    </location>
</feature>
<dbReference type="EMBL" id="SWMU01000002">
    <property type="protein sequence ID" value="TKS56533.1"/>
    <property type="molecule type" value="Genomic_DNA"/>
</dbReference>
<evidence type="ECO:0000256" key="4">
    <source>
        <dbReference type="ARBA" id="ARBA00023136"/>
    </source>
</evidence>
<keyword evidence="2 5" id="KW-0812">Transmembrane</keyword>
<reference evidence="7 8" key="1">
    <citation type="submission" date="2019-04" db="EMBL/GenBank/DDBJ databases">
        <title>Psychroflexus halotolerans sp. nov., isolated from a marine solar saltern.</title>
        <authorList>
            <person name="Feng X."/>
        </authorList>
    </citation>
    <scope>NUCLEOTIDE SEQUENCE [LARGE SCALE GENOMIC DNA]</scope>
    <source>
        <strain evidence="7 8">WDS2C27</strain>
    </source>
</reference>
<keyword evidence="3 5" id="KW-1133">Transmembrane helix</keyword>
<dbReference type="PANTHER" id="PTHR38480:SF1">
    <property type="entry name" value="SLR0254 PROTEIN"/>
    <property type="match status" value="1"/>
</dbReference>
<comment type="caution">
    <text evidence="7">The sequence shown here is derived from an EMBL/GenBank/DDBJ whole genome shotgun (WGS) entry which is preliminary data.</text>
</comment>
<feature type="domain" description="RDD" evidence="6">
    <location>
        <begin position="19"/>
        <end position="140"/>
    </location>
</feature>
<evidence type="ECO:0000256" key="1">
    <source>
        <dbReference type="ARBA" id="ARBA00004141"/>
    </source>
</evidence>
<evidence type="ECO:0000313" key="8">
    <source>
        <dbReference type="Proteomes" id="UP000306552"/>
    </source>
</evidence>
<dbReference type="GO" id="GO:0016020">
    <property type="term" value="C:membrane"/>
    <property type="evidence" value="ECO:0007669"/>
    <property type="project" value="UniProtKB-SubCell"/>
</dbReference>
<dbReference type="PANTHER" id="PTHR38480">
    <property type="entry name" value="SLR0254 PROTEIN"/>
    <property type="match status" value="1"/>
</dbReference>
<accession>A0A4U5TR29</accession>
<evidence type="ECO:0000256" key="2">
    <source>
        <dbReference type="ARBA" id="ARBA00022692"/>
    </source>
</evidence>
<sequence length="234" mass="26575">MDNFQIQTAQNVTIDQNLANYFERAAAFLIDILILLAYLFLVSFIFPLLGGSSFAVGMVISLPLLLYHLVMELAMNGQSVGKAALKIRVVCLDGSKPKIGHYLIRWCLRLIDISITMGSVASLFILFGGKGQRLGDLAAKTTVISERNRVDFTQTIIMDVPENYQPKYPQVTIFNDEDMRQTKAIYMKAKHQREYHLINKLQQQLASKMDVDSSGQSIKFVETVLMDYNYYTQR</sequence>
<keyword evidence="4 5" id="KW-0472">Membrane</keyword>
<name>A0A4U5TR29_9FLAO</name>
<organism evidence="7 8">
    <name type="scientific">Mesohalobacter halotolerans</name>
    <dbReference type="NCBI Taxonomy" id="1883405"/>
    <lineage>
        <taxon>Bacteria</taxon>
        <taxon>Pseudomonadati</taxon>
        <taxon>Bacteroidota</taxon>
        <taxon>Flavobacteriia</taxon>
        <taxon>Flavobacteriales</taxon>
        <taxon>Flavobacteriaceae</taxon>
        <taxon>Mesohalobacter</taxon>
    </lineage>
</organism>
<dbReference type="RefSeq" id="WP_138931636.1">
    <property type="nucleotide sequence ID" value="NZ_SWMU01000002.1"/>
</dbReference>
<keyword evidence="8" id="KW-1185">Reference proteome</keyword>
<dbReference type="Pfam" id="PF06271">
    <property type="entry name" value="RDD"/>
    <property type="match status" value="1"/>
</dbReference>
<dbReference type="Proteomes" id="UP000306552">
    <property type="component" value="Unassembled WGS sequence"/>
</dbReference>
<evidence type="ECO:0000313" key="7">
    <source>
        <dbReference type="EMBL" id="TKS56533.1"/>
    </source>
</evidence>
<dbReference type="AlphaFoldDB" id="A0A4U5TR29"/>
<protein>
    <submittedName>
        <fullName evidence="7">RDD family protein</fullName>
    </submittedName>
</protein>